<organism evidence="2 3">
    <name type="scientific">Lyophyllum shimeji</name>
    <name type="common">Hon-shimeji</name>
    <name type="synonym">Tricholoma shimeji</name>
    <dbReference type="NCBI Taxonomy" id="47721"/>
    <lineage>
        <taxon>Eukaryota</taxon>
        <taxon>Fungi</taxon>
        <taxon>Dikarya</taxon>
        <taxon>Basidiomycota</taxon>
        <taxon>Agaricomycotina</taxon>
        <taxon>Agaricomycetes</taxon>
        <taxon>Agaricomycetidae</taxon>
        <taxon>Agaricales</taxon>
        <taxon>Tricholomatineae</taxon>
        <taxon>Lyophyllaceae</taxon>
        <taxon>Lyophyllum</taxon>
    </lineage>
</organism>
<feature type="region of interest" description="Disordered" evidence="1">
    <location>
        <begin position="80"/>
        <end position="99"/>
    </location>
</feature>
<sequence>MPGSSTLNRPTTSFSDFDEQVLTSVDRRAIGAWFKEDNEEIDRVNDPENDGTMFARSKPIPLARAPPTRTTRHLLTERRSSQSFLGSCSQLSTSAADDSHLVTVTESKGENIGITSYCKALDIAKEILHTEEEKNVVARFIPVHTG</sequence>
<protein>
    <submittedName>
        <fullName evidence="2">Uncharacterized protein</fullName>
    </submittedName>
</protein>
<proteinExistence type="predicted"/>
<evidence type="ECO:0000313" key="2">
    <source>
        <dbReference type="EMBL" id="GLB36082.1"/>
    </source>
</evidence>
<dbReference type="EMBL" id="BRPK01000003">
    <property type="protein sequence ID" value="GLB36082.1"/>
    <property type="molecule type" value="Genomic_DNA"/>
</dbReference>
<feature type="compositionally biased region" description="Polar residues" evidence="1">
    <location>
        <begin position="81"/>
        <end position="99"/>
    </location>
</feature>
<reference evidence="2" key="1">
    <citation type="submission" date="2022-07" db="EMBL/GenBank/DDBJ databases">
        <title>The genome of Lyophyllum shimeji provides insight into the initial evolution of ectomycorrhizal fungal genome.</title>
        <authorList>
            <person name="Kobayashi Y."/>
            <person name="Shibata T."/>
            <person name="Hirakawa H."/>
            <person name="Shigenobu S."/>
            <person name="Nishiyama T."/>
            <person name="Yamada A."/>
            <person name="Hasebe M."/>
            <person name="Kawaguchi M."/>
        </authorList>
    </citation>
    <scope>NUCLEOTIDE SEQUENCE</scope>
    <source>
        <strain evidence="2">AT787</strain>
    </source>
</reference>
<dbReference type="Proteomes" id="UP001063166">
    <property type="component" value="Unassembled WGS sequence"/>
</dbReference>
<evidence type="ECO:0000256" key="1">
    <source>
        <dbReference type="SAM" id="MobiDB-lite"/>
    </source>
</evidence>
<dbReference type="AlphaFoldDB" id="A0A9P3PHB2"/>
<keyword evidence="3" id="KW-1185">Reference proteome</keyword>
<accession>A0A9P3PHB2</accession>
<name>A0A9P3PHB2_LYOSH</name>
<gene>
    <name evidence="2" type="ORF">LshimejAT787_0303700</name>
</gene>
<comment type="caution">
    <text evidence="2">The sequence shown here is derived from an EMBL/GenBank/DDBJ whole genome shotgun (WGS) entry which is preliminary data.</text>
</comment>
<evidence type="ECO:0000313" key="3">
    <source>
        <dbReference type="Proteomes" id="UP001063166"/>
    </source>
</evidence>